<dbReference type="Proteomes" id="UP000009131">
    <property type="component" value="Unassembled WGS sequence"/>
</dbReference>
<evidence type="ECO:0000256" key="4">
    <source>
        <dbReference type="ARBA" id="ARBA00022552"/>
    </source>
</evidence>
<dbReference type="FunCoup" id="G7E9J2">
    <property type="interactions" value="274"/>
</dbReference>
<dbReference type="PANTHER" id="PTHR21738:SF0">
    <property type="entry name" value="RIBOSOMAL RNA PROCESSING PROTEIN 36 HOMOLOG"/>
    <property type="match status" value="1"/>
</dbReference>
<protein>
    <recommendedName>
        <fullName evidence="9">rRNA biogenesis protein RRP36</fullName>
    </recommendedName>
</protein>
<evidence type="ECO:0000256" key="6">
    <source>
        <dbReference type="ARBA" id="ARBA00023242"/>
    </source>
</evidence>
<accession>G7E9J2</accession>
<evidence type="ECO:0000313" key="12">
    <source>
        <dbReference type="Proteomes" id="UP000009131"/>
    </source>
</evidence>
<feature type="compositionally biased region" description="Acidic residues" evidence="10">
    <location>
        <begin position="106"/>
        <end position="120"/>
    </location>
</feature>
<evidence type="ECO:0000256" key="10">
    <source>
        <dbReference type="SAM" id="MobiDB-lite"/>
    </source>
</evidence>
<comment type="caution">
    <text evidence="11">The sequence shown here is derived from an EMBL/GenBank/DDBJ whole genome shotgun (WGS) entry which is preliminary data.</text>
</comment>
<feature type="region of interest" description="Disordered" evidence="10">
    <location>
        <begin position="273"/>
        <end position="300"/>
    </location>
</feature>
<evidence type="ECO:0000256" key="7">
    <source>
        <dbReference type="ARBA" id="ARBA00023274"/>
    </source>
</evidence>
<sequence length="349" mass="39662">MPAKGKQKATGPPSQRQLYDSDDASLASESPDEFASTSNGQANHSRYLGESELEDEVEGSDESMEDGSLADEEDLQQSLASLPMSALLRARKALGAAPSKPRQDDDSSASDAPEDGDADESTLPRGKRKGRLEMRHEDAQKALAVLDRLKARDERNQTKARERKQVAHRNNKHAPMEMTSKRAVTRAREVVEVPRLVRRDPRFDSLSGALDEDLYSRSYSFISEQQKAELAQLKTTVYKARKVPNFPVDELEELERALKKMESLVDRAARDERERTAVKKWREQETGKQNSGKAAWHLKQADRRQLIEREKLSELAKDKRKQRKYTERKTLKESQKAKKRLPPLRSART</sequence>
<keyword evidence="3 9" id="KW-0690">Ribosome biogenesis</keyword>
<organism evidence="11 12">
    <name type="scientific">Mixia osmundae (strain CBS 9802 / IAM 14324 / JCM 22182 / KY 12970)</name>
    <dbReference type="NCBI Taxonomy" id="764103"/>
    <lineage>
        <taxon>Eukaryota</taxon>
        <taxon>Fungi</taxon>
        <taxon>Dikarya</taxon>
        <taxon>Basidiomycota</taxon>
        <taxon>Pucciniomycotina</taxon>
        <taxon>Mixiomycetes</taxon>
        <taxon>Mixiales</taxon>
        <taxon>Mixiaceae</taxon>
        <taxon>Mixia</taxon>
    </lineage>
</organism>
<proteinExistence type="inferred from homology"/>
<comment type="subcellular location">
    <subcellularLocation>
        <location evidence="1 9">Nucleus</location>
        <location evidence="1 9">Nucleolus</location>
    </subcellularLocation>
</comment>
<dbReference type="Pfam" id="PF06102">
    <property type="entry name" value="RRP36"/>
    <property type="match status" value="1"/>
</dbReference>
<keyword evidence="4 9" id="KW-0698">rRNA processing</keyword>
<evidence type="ECO:0000256" key="3">
    <source>
        <dbReference type="ARBA" id="ARBA00022517"/>
    </source>
</evidence>
<reference evidence="11 12" key="2">
    <citation type="journal article" date="2012" name="Open Biol.">
        <title>Characteristics of nucleosomes and linker DNA regions on the genome of the basidiomycete Mixia osmundae revealed by mono- and dinucleosome mapping.</title>
        <authorList>
            <person name="Nishida H."/>
            <person name="Kondo S."/>
            <person name="Matsumoto T."/>
            <person name="Suzuki Y."/>
            <person name="Yoshikawa H."/>
            <person name="Taylor T.D."/>
            <person name="Sugiyama J."/>
        </authorList>
    </citation>
    <scope>NUCLEOTIDE SEQUENCE [LARGE SCALE GENOMIC DNA]</scope>
    <source>
        <strain evidence="12">CBS 9802 / IAM 14324 / JCM 22182 / KY 12970</strain>
    </source>
</reference>
<gene>
    <name evidence="11" type="primary">Mo06006</name>
    <name evidence="11" type="ORF">E5Q_06006</name>
</gene>
<keyword evidence="7 9" id="KW-0687">Ribonucleoprotein</keyword>
<feature type="compositionally biased region" description="Basic and acidic residues" evidence="10">
    <location>
        <begin position="147"/>
        <end position="165"/>
    </location>
</feature>
<dbReference type="RefSeq" id="XP_014568347.1">
    <property type="nucleotide sequence ID" value="XM_014712861.1"/>
</dbReference>
<dbReference type="eggNOG" id="KOG3190">
    <property type="taxonomic scope" value="Eukaryota"/>
</dbReference>
<comment type="subunit">
    <text evidence="9">Associates with 90S and pre-40S pre-ribosomal particles.</text>
</comment>
<comment type="function">
    <text evidence="8 9">Component of the 90S pre-ribosome involved in the maturation of rRNAs. Required for early cleavages of the pre-RNAs in the 40S ribosomal subunit maturation pathway.</text>
</comment>
<name>G7E9J2_MIXOS</name>
<dbReference type="GO" id="GO:0005730">
    <property type="term" value="C:nucleolus"/>
    <property type="evidence" value="ECO:0007669"/>
    <property type="project" value="UniProtKB-SubCell"/>
</dbReference>
<dbReference type="STRING" id="764103.G7E9J2"/>
<feature type="region of interest" description="Disordered" evidence="10">
    <location>
        <begin position="312"/>
        <end position="349"/>
    </location>
</feature>
<dbReference type="OMA" id="ERKEMPW"/>
<feature type="compositionally biased region" description="Basic and acidic residues" evidence="10">
    <location>
        <begin position="131"/>
        <end position="140"/>
    </location>
</feature>
<evidence type="ECO:0000256" key="1">
    <source>
        <dbReference type="ARBA" id="ARBA00004604"/>
    </source>
</evidence>
<dbReference type="GO" id="GO:0030686">
    <property type="term" value="C:90S preribosome"/>
    <property type="evidence" value="ECO:0007669"/>
    <property type="project" value="TreeGrafter"/>
</dbReference>
<dbReference type="EMBL" id="BABT02000220">
    <property type="protein sequence ID" value="GAA99311.1"/>
    <property type="molecule type" value="Genomic_DNA"/>
</dbReference>
<dbReference type="HOGENOM" id="CLU_048802_1_0_1"/>
<feature type="compositionally biased region" description="Acidic residues" evidence="10">
    <location>
        <begin position="51"/>
        <end position="75"/>
    </location>
</feature>
<keyword evidence="12" id="KW-1185">Reference proteome</keyword>
<dbReference type="PANTHER" id="PTHR21738">
    <property type="entry name" value="RIBOSOMAL RNA PROCESSING PROTEIN 36 HOMOLOG"/>
    <property type="match status" value="1"/>
</dbReference>
<feature type="compositionally biased region" description="Basic and acidic residues" evidence="10">
    <location>
        <begin position="273"/>
        <end position="286"/>
    </location>
</feature>
<feature type="compositionally biased region" description="Basic residues" evidence="10">
    <location>
        <begin position="337"/>
        <end position="349"/>
    </location>
</feature>
<feature type="compositionally biased region" description="Polar residues" evidence="10">
    <location>
        <begin position="35"/>
        <end position="44"/>
    </location>
</feature>
<dbReference type="AlphaFoldDB" id="G7E9J2"/>
<evidence type="ECO:0000256" key="9">
    <source>
        <dbReference type="RuleBase" id="RU368027"/>
    </source>
</evidence>
<feature type="region of interest" description="Disordered" evidence="10">
    <location>
        <begin position="1"/>
        <end position="186"/>
    </location>
</feature>
<evidence type="ECO:0000256" key="5">
    <source>
        <dbReference type="ARBA" id="ARBA00023054"/>
    </source>
</evidence>
<dbReference type="InterPro" id="IPR009292">
    <property type="entry name" value="RRP36"/>
</dbReference>
<evidence type="ECO:0000313" key="11">
    <source>
        <dbReference type="EMBL" id="GAA99311.1"/>
    </source>
</evidence>
<evidence type="ECO:0000256" key="2">
    <source>
        <dbReference type="ARBA" id="ARBA00009418"/>
    </source>
</evidence>
<feature type="compositionally biased region" description="Basic and acidic residues" evidence="10">
    <location>
        <begin position="324"/>
        <end position="336"/>
    </location>
</feature>
<dbReference type="InParanoid" id="G7E9J2"/>
<comment type="similarity">
    <text evidence="2 9">Belongs to the RRP36 family.</text>
</comment>
<reference evidence="11 12" key="1">
    <citation type="journal article" date="2011" name="J. Gen. Appl. Microbiol.">
        <title>Draft genome sequencing of the enigmatic basidiomycete Mixia osmundae.</title>
        <authorList>
            <person name="Nishida H."/>
            <person name="Nagatsuka Y."/>
            <person name="Sugiyama J."/>
        </authorList>
    </citation>
    <scope>NUCLEOTIDE SEQUENCE [LARGE SCALE GENOMIC DNA]</scope>
    <source>
        <strain evidence="12">CBS 9802 / IAM 14324 / JCM 22182 / KY 12970</strain>
    </source>
</reference>
<keyword evidence="5" id="KW-0175">Coiled coil</keyword>
<keyword evidence="6 9" id="KW-0539">Nucleus</keyword>
<dbReference type="OrthoDB" id="448446at2759"/>
<dbReference type="GO" id="GO:0000462">
    <property type="term" value="P:maturation of SSU-rRNA from tricistronic rRNA transcript (SSU-rRNA, 5.8S rRNA, LSU-rRNA)"/>
    <property type="evidence" value="ECO:0007669"/>
    <property type="project" value="TreeGrafter"/>
</dbReference>
<evidence type="ECO:0000256" key="8">
    <source>
        <dbReference type="ARBA" id="ARBA00025053"/>
    </source>
</evidence>